<evidence type="ECO:0000313" key="1">
    <source>
        <dbReference type="EMBL" id="KAJ6809470.1"/>
    </source>
</evidence>
<comment type="caution">
    <text evidence="1">The sequence shown here is derived from an EMBL/GenBank/DDBJ whole genome shotgun (WGS) entry which is preliminary data.</text>
</comment>
<dbReference type="AlphaFoldDB" id="A0AAX6EZA3"/>
<reference evidence="1" key="2">
    <citation type="submission" date="2023-04" db="EMBL/GenBank/DDBJ databases">
        <authorList>
            <person name="Bruccoleri R.E."/>
            <person name="Oakeley E.J."/>
            <person name="Faust A.-M."/>
            <person name="Dessus-Babus S."/>
            <person name="Altorfer M."/>
            <person name="Burckhardt D."/>
            <person name="Oertli M."/>
            <person name="Naumann U."/>
            <person name="Petersen F."/>
            <person name="Wong J."/>
        </authorList>
    </citation>
    <scope>NUCLEOTIDE SEQUENCE</scope>
    <source>
        <strain evidence="1">GSM-AAB239-AS_SAM_17_03QT</strain>
        <tissue evidence="1">Leaf</tissue>
    </source>
</reference>
<gene>
    <name evidence="1" type="ORF">M6B38_160865</name>
</gene>
<organism evidence="1 2">
    <name type="scientific">Iris pallida</name>
    <name type="common">Sweet iris</name>
    <dbReference type="NCBI Taxonomy" id="29817"/>
    <lineage>
        <taxon>Eukaryota</taxon>
        <taxon>Viridiplantae</taxon>
        <taxon>Streptophyta</taxon>
        <taxon>Embryophyta</taxon>
        <taxon>Tracheophyta</taxon>
        <taxon>Spermatophyta</taxon>
        <taxon>Magnoliopsida</taxon>
        <taxon>Liliopsida</taxon>
        <taxon>Asparagales</taxon>
        <taxon>Iridaceae</taxon>
        <taxon>Iridoideae</taxon>
        <taxon>Irideae</taxon>
        <taxon>Iris</taxon>
    </lineage>
</organism>
<proteinExistence type="predicted"/>
<protein>
    <submittedName>
        <fullName evidence="1">Uncharacterized protein</fullName>
    </submittedName>
</protein>
<keyword evidence="2" id="KW-1185">Reference proteome</keyword>
<reference evidence="1" key="1">
    <citation type="journal article" date="2023" name="GigaByte">
        <title>Genome assembly of the bearded iris, Iris pallida Lam.</title>
        <authorList>
            <person name="Bruccoleri R.E."/>
            <person name="Oakeley E.J."/>
            <person name="Faust A.M.E."/>
            <person name="Altorfer M."/>
            <person name="Dessus-Babus S."/>
            <person name="Burckhardt D."/>
            <person name="Oertli M."/>
            <person name="Naumann U."/>
            <person name="Petersen F."/>
            <person name="Wong J."/>
        </authorList>
    </citation>
    <scope>NUCLEOTIDE SEQUENCE</scope>
    <source>
        <strain evidence="1">GSM-AAB239-AS_SAM_17_03QT</strain>
    </source>
</reference>
<accession>A0AAX6EZA3</accession>
<sequence length="83" mass="9521">MRDDVKSEFRTQDYVWLYEFDARVAWSNGLEILPVHGWVLNSIQQVIFVGAPGPFGLGEMNNHCWCTSFGYDLRSAIDVISHN</sequence>
<evidence type="ECO:0000313" key="2">
    <source>
        <dbReference type="Proteomes" id="UP001140949"/>
    </source>
</evidence>
<dbReference type="EMBL" id="JANAVB010033017">
    <property type="protein sequence ID" value="KAJ6809470.1"/>
    <property type="molecule type" value="Genomic_DNA"/>
</dbReference>
<dbReference type="Proteomes" id="UP001140949">
    <property type="component" value="Unassembled WGS sequence"/>
</dbReference>
<name>A0AAX6EZA3_IRIPA</name>